<dbReference type="GO" id="GO:0005975">
    <property type="term" value="P:carbohydrate metabolic process"/>
    <property type="evidence" value="ECO:0007669"/>
    <property type="project" value="InterPro"/>
</dbReference>
<feature type="domain" description="Alpha-amylase/4-alpha-glucanotransferase C-terminal" evidence="5">
    <location>
        <begin position="396"/>
        <end position="443"/>
    </location>
</feature>
<dbReference type="eggNOG" id="COG1449">
    <property type="taxonomic scope" value="Bacteria"/>
</dbReference>
<dbReference type="InterPro" id="IPR015178">
    <property type="entry name" value="A-amylase/a-glucTrfase_central"/>
</dbReference>
<sequence length="609" mass="70852">MGKIYFSWVIHNHQPEGNFTWVMDEAYEKSYKPFLDFLKHSGLKAALHNSGTLWEYFDLHAPEYVDDVTSMVDKGQLELIGGTFFEAILSTIPDDDKVNQLKLLRDFVEKKFQTPVNGAWVTERVWEPHFPKFYNEAGYHYVFLDDYHFTQAGEPMPLQGYYLTEDQGYQLFVFPIDKKLRYLIPWHSPEEVLNYLKSFSSECGDVYILYADDGEKFGLWQGTHELCYEEKYLDKLLSTLLQGGVEIILPGEVLEKTNCSGLVYLPTCTYPEMAEWSLDEVSYERYRQVKEKLTESEAIWLHGGFWRRFLKSHPESRWMYGRVVSLSRYLNNLAPRHPRKNKALMELYRAEANDVFWHGVFGGLYLSHLRRNLYHRLIRAITTADGTKKSYIDLQDFDLDGSEELKVANDTYHVFVEPQTASIREFDLLRAEENMLDVLDPKGEVHGLFLDKWHGHAVNYTIATRELKPAKLVFHPENDLLLEKVFTFESGFLEVTYKFLKESEFVVEIPVNLWNPSAEITAGNQALPLNEEAQIMNVQDLHWDVGVEHIDLVFSKRINIKLEPIQILHESGLFKEVTYQGTIVTAQFNARGGEEFSAKLYVSEKTERG</sequence>
<dbReference type="Proteomes" id="UP000001732">
    <property type="component" value="Chromosome"/>
</dbReference>
<evidence type="ECO:0000259" key="3">
    <source>
        <dbReference type="Pfam" id="PF03065"/>
    </source>
</evidence>
<dbReference type="OrthoDB" id="8476at2"/>
<feature type="domain" description="Glycoside hydrolase family 57 N-terminal" evidence="3">
    <location>
        <begin position="9"/>
        <end position="266"/>
    </location>
</feature>
<dbReference type="AlphaFoldDB" id="B5YA08"/>
<evidence type="ECO:0000313" key="6">
    <source>
        <dbReference type="EMBL" id="ACI17741.1"/>
    </source>
</evidence>
<keyword evidence="6" id="KW-0326">Glycosidase</keyword>
<dbReference type="GO" id="GO:0030246">
    <property type="term" value="F:carbohydrate binding"/>
    <property type="evidence" value="ECO:0007669"/>
    <property type="project" value="InterPro"/>
</dbReference>
<comment type="similarity">
    <text evidence="1">Belongs to the glycosyl hydrolase 57 family.</text>
</comment>
<dbReference type="Gene3D" id="3.20.110.20">
    <property type="match status" value="1"/>
</dbReference>
<organism evidence="6 7">
    <name type="scientific">Coprothermobacter proteolyticus (strain ATCC 35245 / DSM 5265 / OCM 4 / BT)</name>
    <dbReference type="NCBI Taxonomy" id="309798"/>
    <lineage>
        <taxon>Bacteria</taxon>
        <taxon>Pseudomonadati</taxon>
        <taxon>Coprothermobacterota</taxon>
        <taxon>Coprothermobacteria</taxon>
        <taxon>Coprothermobacterales</taxon>
        <taxon>Coprothermobacteraceae</taxon>
        <taxon>Coprothermobacter</taxon>
    </lineage>
</organism>
<dbReference type="Gene3D" id="2.70.98.10">
    <property type="match status" value="2"/>
</dbReference>
<dbReference type="PANTHER" id="PTHR36306">
    <property type="entry name" value="ALPHA-AMYLASE-RELATED-RELATED"/>
    <property type="match status" value="1"/>
</dbReference>
<dbReference type="InterPro" id="IPR011013">
    <property type="entry name" value="Gal_mutarotase_sf_dom"/>
</dbReference>
<dbReference type="Pfam" id="PF03065">
    <property type="entry name" value="Glyco_hydro_57"/>
    <property type="match status" value="1"/>
</dbReference>
<dbReference type="InterPro" id="IPR028995">
    <property type="entry name" value="Glyco_hydro_57/38_cen_sf"/>
</dbReference>
<reference evidence="7" key="1">
    <citation type="submission" date="2008-08" db="EMBL/GenBank/DDBJ databases">
        <title>The complete genome sequence of Coprothermobacter proteolyticus strain ATCC 5245 / DSM 5265 / BT.</title>
        <authorList>
            <person name="Dodson R.J."/>
            <person name="Durkin A.S."/>
            <person name="Wu M."/>
            <person name="Eisen J."/>
            <person name="Sutton G."/>
        </authorList>
    </citation>
    <scope>NUCLEOTIDE SEQUENCE [LARGE SCALE GENOMIC DNA]</scope>
    <source>
        <strain evidence="7">ATCC 35245 / DSM 5265 / OCM 4 / BT</strain>
    </source>
</reference>
<dbReference type="InterPro" id="IPR011330">
    <property type="entry name" value="Glyco_hydro/deAcase_b/a-brl"/>
</dbReference>
<dbReference type="KEGG" id="cpo:COPRO5265_1304"/>
<dbReference type="InterPro" id="IPR015179">
    <property type="entry name" value="A-amylase/a-glucTrfase_C"/>
</dbReference>
<dbReference type="InterPro" id="IPR004300">
    <property type="entry name" value="Glyco_hydro_57_N"/>
</dbReference>
<keyword evidence="7" id="KW-1185">Reference proteome</keyword>
<dbReference type="STRING" id="309798.COPRO5265_1304"/>
<dbReference type="SUPFAM" id="SSF88713">
    <property type="entry name" value="Glycoside hydrolase/deacetylase"/>
    <property type="match status" value="1"/>
</dbReference>
<dbReference type="HOGENOM" id="CLU_026700_0_0_9"/>
<feature type="domain" description="Alpha-amylase/4-alpha-glucanotransferase central" evidence="4">
    <location>
        <begin position="304"/>
        <end position="380"/>
    </location>
</feature>
<name>B5YA08_COPPD</name>
<gene>
    <name evidence="6" type="ordered locus">COPRO5265_1304</name>
</gene>
<keyword evidence="6" id="KW-0378">Hydrolase</keyword>
<dbReference type="EMBL" id="CP001145">
    <property type="protein sequence ID" value="ACI17741.1"/>
    <property type="molecule type" value="Genomic_DNA"/>
</dbReference>
<dbReference type="CAZy" id="GH57">
    <property type="family name" value="Glycoside Hydrolase Family 57"/>
</dbReference>
<dbReference type="SUPFAM" id="SSF74650">
    <property type="entry name" value="Galactose mutarotase-like"/>
    <property type="match status" value="1"/>
</dbReference>
<dbReference type="PANTHER" id="PTHR36306:SF1">
    <property type="entry name" value="ALPHA-AMYLASE-RELATED"/>
    <property type="match status" value="1"/>
</dbReference>
<evidence type="ECO:0000256" key="2">
    <source>
        <dbReference type="ARBA" id="ARBA00023277"/>
    </source>
</evidence>
<evidence type="ECO:0000259" key="5">
    <source>
        <dbReference type="Pfam" id="PF09095"/>
    </source>
</evidence>
<dbReference type="InterPro" id="IPR014718">
    <property type="entry name" value="GH-type_carb-bd"/>
</dbReference>
<dbReference type="Pfam" id="PF09094">
    <property type="entry name" value="AmyA-A_glucT_m"/>
    <property type="match status" value="1"/>
</dbReference>
<evidence type="ECO:0000256" key="1">
    <source>
        <dbReference type="ARBA" id="ARBA00006821"/>
    </source>
</evidence>
<dbReference type="CDD" id="cd10793">
    <property type="entry name" value="GH57N_TLGT_like"/>
    <property type="match status" value="1"/>
</dbReference>
<dbReference type="RefSeq" id="WP_012544393.1">
    <property type="nucleotide sequence ID" value="NC_011295.1"/>
</dbReference>
<evidence type="ECO:0000313" key="7">
    <source>
        <dbReference type="Proteomes" id="UP000001732"/>
    </source>
</evidence>
<evidence type="ECO:0000259" key="4">
    <source>
        <dbReference type="Pfam" id="PF09094"/>
    </source>
</evidence>
<proteinExistence type="inferred from homology"/>
<keyword evidence="2" id="KW-0119">Carbohydrate metabolism</keyword>
<dbReference type="Pfam" id="PF09095">
    <property type="entry name" value="AmyA-gluTrfs_C"/>
    <property type="match status" value="1"/>
</dbReference>
<accession>B5YA08</accession>
<reference evidence="6 7" key="2">
    <citation type="journal article" date="2014" name="Genome Announc.">
        <title>Complete Genome Sequence of Coprothermobacter proteolyticus DSM 5265.</title>
        <authorList>
            <person name="Alexiev A."/>
            <person name="Coil D.A."/>
            <person name="Badger J.H."/>
            <person name="Enticknap J."/>
            <person name="Ward N."/>
            <person name="Robb F.T."/>
            <person name="Eisen J.A."/>
        </authorList>
    </citation>
    <scope>NUCLEOTIDE SEQUENCE [LARGE SCALE GENOMIC DNA]</scope>
    <source>
        <strain evidence="7">ATCC 35245 / DSM 5265 / OCM 4 / BT</strain>
    </source>
</reference>
<dbReference type="GO" id="GO:0004556">
    <property type="term" value="F:alpha-amylase activity"/>
    <property type="evidence" value="ECO:0007669"/>
    <property type="project" value="UniProtKB-EC"/>
</dbReference>
<dbReference type="EC" id="3.2.1.1" evidence="6"/>
<dbReference type="InterPro" id="IPR052046">
    <property type="entry name" value="GH57_Enzymes"/>
</dbReference>
<protein>
    <submittedName>
        <fullName evidence="6">Alpha-amylase 1 (1,4-alpha-D-glucan glucanohydrolase)</fullName>
        <ecNumber evidence="6">3.2.1.1</ecNumber>
    </submittedName>
</protein>
<dbReference type="SUPFAM" id="SSF88688">
    <property type="entry name" value="Families 57/38 glycoside transferase middle domain"/>
    <property type="match status" value="1"/>
</dbReference>